<dbReference type="OrthoDB" id="7961613at2759"/>
<keyword evidence="10" id="KW-1185">Reference proteome</keyword>
<dbReference type="Gene3D" id="3.30.70.100">
    <property type="match status" value="1"/>
</dbReference>
<dbReference type="EMBL" id="UYJE01003667">
    <property type="protein sequence ID" value="VDI21303.1"/>
    <property type="molecule type" value="Genomic_DNA"/>
</dbReference>
<protein>
    <recommendedName>
        <fullName evidence="2 5">Acylphosphatase</fullName>
        <ecNumber evidence="2 5">3.6.1.7</ecNumber>
    </recommendedName>
</protein>
<comment type="catalytic activity">
    <reaction evidence="4 5 6">
        <text>an acyl phosphate + H2O = a carboxylate + phosphate + H(+)</text>
        <dbReference type="Rhea" id="RHEA:14965"/>
        <dbReference type="ChEBI" id="CHEBI:15377"/>
        <dbReference type="ChEBI" id="CHEBI:15378"/>
        <dbReference type="ChEBI" id="CHEBI:29067"/>
        <dbReference type="ChEBI" id="CHEBI:43474"/>
        <dbReference type="ChEBI" id="CHEBI:59918"/>
        <dbReference type="EC" id="3.6.1.7"/>
    </reaction>
</comment>
<gene>
    <name evidence="9" type="ORF">MGAL_10B006943</name>
</gene>
<comment type="similarity">
    <text evidence="1 7">Belongs to the acylphosphatase family.</text>
</comment>
<keyword evidence="3 5" id="KW-0378">Hydrolase</keyword>
<feature type="domain" description="Acylphosphatase-like" evidence="8">
    <location>
        <begin position="9"/>
        <end position="99"/>
    </location>
</feature>
<dbReference type="FunFam" id="3.30.70.100:FF:000011">
    <property type="entry name" value="Acylphosphatase"/>
    <property type="match status" value="1"/>
</dbReference>
<dbReference type="PROSITE" id="PS00150">
    <property type="entry name" value="ACYLPHOSPHATASE_1"/>
    <property type="match status" value="1"/>
</dbReference>
<dbReference type="PROSITE" id="PS51160">
    <property type="entry name" value="ACYLPHOSPHATASE_3"/>
    <property type="match status" value="1"/>
</dbReference>
<dbReference type="GO" id="GO:0003998">
    <property type="term" value="F:acylphosphatase activity"/>
    <property type="evidence" value="ECO:0007669"/>
    <property type="project" value="UniProtKB-EC"/>
</dbReference>
<dbReference type="Pfam" id="PF00708">
    <property type="entry name" value="Acylphosphatase"/>
    <property type="match status" value="1"/>
</dbReference>
<proteinExistence type="inferred from homology"/>
<evidence type="ECO:0000256" key="5">
    <source>
        <dbReference type="PROSITE-ProRule" id="PRU00520"/>
    </source>
</evidence>
<dbReference type="Proteomes" id="UP000596742">
    <property type="component" value="Unassembled WGS sequence"/>
</dbReference>
<reference evidence="9" key="1">
    <citation type="submission" date="2018-11" db="EMBL/GenBank/DDBJ databases">
        <authorList>
            <person name="Alioto T."/>
            <person name="Alioto T."/>
        </authorList>
    </citation>
    <scope>NUCLEOTIDE SEQUENCE</scope>
</reference>
<dbReference type="InterPro" id="IPR017968">
    <property type="entry name" value="Acylphosphatase_CS"/>
</dbReference>
<dbReference type="InterPro" id="IPR001792">
    <property type="entry name" value="Acylphosphatase-like_dom"/>
</dbReference>
<organism evidence="9 10">
    <name type="scientific">Mytilus galloprovincialis</name>
    <name type="common">Mediterranean mussel</name>
    <dbReference type="NCBI Taxonomy" id="29158"/>
    <lineage>
        <taxon>Eukaryota</taxon>
        <taxon>Metazoa</taxon>
        <taxon>Spiralia</taxon>
        <taxon>Lophotrochozoa</taxon>
        <taxon>Mollusca</taxon>
        <taxon>Bivalvia</taxon>
        <taxon>Autobranchia</taxon>
        <taxon>Pteriomorphia</taxon>
        <taxon>Mytilida</taxon>
        <taxon>Mytiloidea</taxon>
        <taxon>Mytilidae</taxon>
        <taxon>Mytilinae</taxon>
        <taxon>Mytilus</taxon>
    </lineage>
</organism>
<evidence type="ECO:0000256" key="7">
    <source>
        <dbReference type="RuleBase" id="RU004168"/>
    </source>
</evidence>
<evidence type="ECO:0000313" key="9">
    <source>
        <dbReference type="EMBL" id="VDI21303.1"/>
    </source>
</evidence>
<dbReference type="EC" id="3.6.1.7" evidence="2 5"/>
<evidence type="ECO:0000256" key="1">
    <source>
        <dbReference type="ARBA" id="ARBA00005614"/>
    </source>
</evidence>
<evidence type="ECO:0000256" key="4">
    <source>
        <dbReference type="ARBA" id="ARBA00047645"/>
    </source>
</evidence>
<dbReference type="PANTHER" id="PTHR10029">
    <property type="entry name" value="ACYLPHOSPHATASE"/>
    <property type="match status" value="1"/>
</dbReference>
<evidence type="ECO:0000256" key="3">
    <source>
        <dbReference type="ARBA" id="ARBA00022801"/>
    </source>
</evidence>
<evidence type="ECO:0000313" key="10">
    <source>
        <dbReference type="Proteomes" id="UP000596742"/>
    </source>
</evidence>
<dbReference type="InterPro" id="IPR036046">
    <property type="entry name" value="Acylphosphatase-like_dom_sf"/>
</dbReference>
<dbReference type="PROSITE" id="PS00151">
    <property type="entry name" value="ACYLPHOSPHATASE_2"/>
    <property type="match status" value="1"/>
</dbReference>
<feature type="active site" evidence="5">
    <location>
        <position position="42"/>
    </location>
</feature>
<evidence type="ECO:0000256" key="2">
    <source>
        <dbReference type="ARBA" id="ARBA00012150"/>
    </source>
</evidence>
<evidence type="ECO:0000256" key="6">
    <source>
        <dbReference type="RuleBase" id="RU000553"/>
    </source>
</evidence>
<sequence length="102" mass="11443">MSDSGRFSSVDYEIHGSVQGVFFRQYTLDKAQSTGVVGWVMNTEAGTVKGTFQGTKFQVDEMKHFVSKVGSPMSQITRAVFTNERELVQKDYERFSVSGGDW</sequence>
<name>A0A8B6DM04_MYTGA</name>
<evidence type="ECO:0000259" key="8">
    <source>
        <dbReference type="PROSITE" id="PS51160"/>
    </source>
</evidence>
<feature type="active site" evidence="5">
    <location>
        <position position="24"/>
    </location>
</feature>
<dbReference type="SUPFAM" id="SSF54975">
    <property type="entry name" value="Acylphosphatase/BLUF domain-like"/>
    <property type="match status" value="1"/>
</dbReference>
<dbReference type="PANTHER" id="PTHR10029:SF23">
    <property type="entry name" value="ACYLPHOSPHATASE 2"/>
    <property type="match status" value="1"/>
</dbReference>
<dbReference type="PRINTS" id="PR00112">
    <property type="entry name" value="ACYLPHPHTASE"/>
</dbReference>
<dbReference type="AlphaFoldDB" id="A0A8B6DM04"/>
<dbReference type="InterPro" id="IPR020456">
    <property type="entry name" value="Acylphosphatase"/>
</dbReference>
<comment type="caution">
    <text evidence="9">The sequence shown here is derived from an EMBL/GenBank/DDBJ whole genome shotgun (WGS) entry which is preliminary data.</text>
</comment>
<accession>A0A8B6DM04</accession>